<dbReference type="Pfam" id="PF17384">
    <property type="entry name" value="DUF150_C"/>
    <property type="match status" value="1"/>
</dbReference>
<dbReference type="FunFam" id="3.30.300.70:FF:000001">
    <property type="entry name" value="Ribosome maturation factor RimP"/>
    <property type="match status" value="1"/>
</dbReference>
<evidence type="ECO:0000259" key="5">
    <source>
        <dbReference type="Pfam" id="PF17384"/>
    </source>
</evidence>
<dbReference type="GO" id="GO:0006412">
    <property type="term" value="P:translation"/>
    <property type="evidence" value="ECO:0007669"/>
    <property type="project" value="TreeGrafter"/>
</dbReference>
<evidence type="ECO:0000256" key="2">
    <source>
        <dbReference type="ARBA" id="ARBA00022517"/>
    </source>
</evidence>
<keyword evidence="1 3" id="KW-0963">Cytoplasm</keyword>
<dbReference type="OrthoDB" id="9805006at2"/>
<dbReference type="GO" id="GO:0005829">
    <property type="term" value="C:cytosol"/>
    <property type="evidence" value="ECO:0007669"/>
    <property type="project" value="TreeGrafter"/>
</dbReference>
<gene>
    <name evidence="3 6" type="primary">rimP</name>
    <name evidence="6" type="ORF">ALP8811_02954</name>
</gene>
<reference evidence="6 7" key="1">
    <citation type="submission" date="2018-03" db="EMBL/GenBank/DDBJ databases">
        <authorList>
            <person name="Keele B.F."/>
        </authorList>
    </citation>
    <scope>NUCLEOTIDE SEQUENCE [LARGE SCALE GENOMIC DNA]</scope>
    <source>
        <strain evidence="6 7">CECT 8811</strain>
    </source>
</reference>
<dbReference type="SUPFAM" id="SSF75420">
    <property type="entry name" value="YhbC-like, N-terminal domain"/>
    <property type="match status" value="1"/>
</dbReference>
<comment type="function">
    <text evidence="3">Required for maturation of 30S ribosomal subunits.</text>
</comment>
<dbReference type="SUPFAM" id="SSF74942">
    <property type="entry name" value="YhbC-like, C-terminal domain"/>
    <property type="match status" value="1"/>
</dbReference>
<evidence type="ECO:0000256" key="1">
    <source>
        <dbReference type="ARBA" id="ARBA00022490"/>
    </source>
</evidence>
<dbReference type="RefSeq" id="WP_108857989.1">
    <property type="nucleotide sequence ID" value="NZ_OMOI01000002.1"/>
</dbReference>
<evidence type="ECO:0000256" key="3">
    <source>
        <dbReference type="HAMAP-Rule" id="MF_01077"/>
    </source>
</evidence>
<dbReference type="AlphaFoldDB" id="A0A2R8ASR3"/>
<dbReference type="HAMAP" id="MF_01077">
    <property type="entry name" value="RimP"/>
    <property type="match status" value="1"/>
</dbReference>
<comment type="similarity">
    <text evidence="3">Belongs to the RimP family.</text>
</comment>
<dbReference type="InterPro" id="IPR028998">
    <property type="entry name" value="RimP_C"/>
</dbReference>
<dbReference type="EMBL" id="OMOI01000002">
    <property type="protein sequence ID" value="SPF79020.1"/>
    <property type="molecule type" value="Genomic_DNA"/>
</dbReference>
<dbReference type="Gene3D" id="3.30.300.70">
    <property type="entry name" value="RimP-like superfamily, N-terminal"/>
    <property type="match status" value="1"/>
</dbReference>
<protein>
    <recommendedName>
        <fullName evidence="3">Ribosome maturation factor RimP</fullName>
    </recommendedName>
</protein>
<keyword evidence="2 3" id="KW-0690">Ribosome biogenesis</keyword>
<name>A0A2R8ASR3_9RHOB</name>
<feature type="domain" description="Ribosome maturation factor RimP C-terminal" evidence="5">
    <location>
        <begin position="92"/>
        <end position="160"/>
    </location>
</feature>
<comment type="subcellular location">
    <subcellularLocation>
        <location evidence="3">Cytoplasm</location>
    </subcellularLocation>
</comment>
<dbReference type="GO" id="GO:0000028">
    <property type="term" value="P:ribosomal small subunit assembly"/>
    <property type="evidence" value="ECO:0007669"/>
    <property type="project" value="TreeGrafter"/>
</dbReference>
<feature type="domain" description="Ribosome maturation factor RimP N-terminal" evidence="4">
    <location>
        <begin position="17"/>
        <end position="89"/>
    </location>
</feature>
<dbReference type="PANTHER" id="PTHR33867:SF1">
    <property type="entry name" value="RIBOSOME MATURATION FACTOR RIMP"/>
    <property type="match status" value="1"/>
</dbReference>
<evidence type="ECO:0000313" key="6">
    <source>
        <dbReference type="EMBL" id="SPF79020.1"/>
    </source>
</evidence>
<dbReference type="PANTHER" id="PTHR33867">
    <property type="entry name" value="RIBOSOME MATURATION FACTOR RIMP"/>
    <property type="match status" value="1"/>
</dbReference>
<evidence type="ECO:0000313" key="7">
    <source>
        <dbReference type="Proteomes" id="UP000244911"/>
    </source>
</evidence>
<dbReference type="Gene3D" id="2.30.30.180">
    <property type="entry name" value="Ribosome maturation factor RimP, C-terminal domain"/>
    <property type="match status" value="1"/>
</dbReference>
<dbReference type="Pfam" id="PF02576">
    <property type="entry name" value="RimP_N"/>
    <property type="match status" value="1"/>
</dbReference>
<dbReference type="InterPro" id="IPR003728">
    <property type="entry name" value="Ribosome_maturation_RimP"/>
</dbReference>
<dbReference type="Proteomes" id="UP000244911">
    <property type="component" value="Unassembled WGS sequence"/>
</dbReference>
<organism evidence="6 7">
    <name type="scientific">Aliiroseovarius pelagivivens</name>
    <dbReference type="NCBI Taxonomy" id="1639690"/>
    <lineage>
        <taxon>Bacteria</taxon>
        <taxon>Pseudomonadati</taxon>
        <taxon>Pseudomonadota</taxon>
        <taxon>Alphaproteobacteria</taxon>
        <taxon>Rhodobacterales</taxon>
        <taxon>Paracoccaceae</taxon>
        <taxon>Aliiroseovarius</taxon>
    </lineage>
</organism>
<dbReference type="CDD" id="cd01734">
    <property type="entry name" value="YlxS_C"/>
    <property type="match status" value="1"/>
</dbReference>
<accession>A0A2R8ASR3</accession>
<dbReference type="NCBIfam" id="NF000932">
    <property type="entry name" value="PRK00092.2-5"/>
    <property type="match status" value="1"/>
</dbReference>
<evidence type="ECO:0000259" key="4">
    <source>
        <dbReference type="Pfam" id="PF02576"/>
    </source>
</evidence>
<dbReference type="InterPro" id="IPR036847">
    <property type="entry name" value="RimP_C_sf"/>
</dbReference>
<dbReference type="InterPro" id="IPR028989">
    <property type="entry name" value="RimP_N"/>
</dbReference>
<keyword evidence="7" id="KW-1185">Reference proteome</keyword>
<dbReference type="InterPro" id="IPR035956">
    <property type="entry name" value="RimP_N_sf"/>
</dbReference>
<proteinExistence type="inferred from homology"/>
<sequence length="194" mass="21376">MSNLVAKSAIDRRLAEIVGPVIEDMGFELVRLRLMGGNTPTLQIMAERPDGGIEVDDCAQISTALSAILDVEDPIEENYALEVGSPGIDRPLTRLKDFSAWSGYVAKIETSELIDGRKRFKGNLAGVEGNEVLIEIENQGEEVTIGLDFDWLADAKLILTDELVREALRQRKDAGQIDEAQFDEIQEITGSEED</sequence>